<sequence>MQIETSKDCSKMVDFININRLSIEYTGLNGKAEKIEEQREYGHLIKAKYQISNKFNPKITFSILYEILFEMIIDIKIERIY</sequence>
<comment type="caution">
    <text evidence="1">The sequence shown here is derived from an EMBL/GenBank/DDBJ whole genome shotgun (WGS) entry which is preliminary data.</text>
</comment>
<protein>
    <submittedName>
        <fullName evidence="1">Uncharacterized protein</fullName>
    </submittedName>
</protein>
<name>A0A6V7UVL8_MELEN</name>
<gene>
    <name evidence="1" type="ORF">MENT_LOCUS17904</name>
</gene>
<evidence type="ECO:0000313" key="1">
    <source>
        <dbReference type="EMBL" id="CAD2166537.1"/>
    </source>
</evidence>
<dbReference type="EMBL" id="CAJEWN010000118">
    <property type="protein sequence ID" value="CAD2166537.1"/>
    <property type="molecule type" value="Genomic_DNA"/>
</dbReference>
<accession>A0A6V7UVL8</accession>
<dbReference type="Proteomes" id="UP000580250">
    <property type="component" value="Unassembled WGS sequence"/>
</dbReference>
<dbReference type="AlphaFoldDB" id="A0A6V7UVL8"/>
<reference evidence="1 2" key="1">
    <citation type="submission" date="2020-08" db="EMBL/GenBank/DDBJ databases">
        <authorList>
            <person name="Koutsovoulos G."/>
            <person name="Danchin GJ E."/>
        </authorList>
    </citation>
    <scope>NUCLEOTIDE SEQUENCE [LARGE SCALE GENOMIC DNA]</scope>
</reference>
<organism evidence="1 2">
    <name type="scientific">Meloidogyne enterolobii</name>
    <name type="common">Root-knot nematode worm</name>
    <name type="synonym">Meloidogyne mayaguensis</name>
    <dbReference type="NCBI Taxonomy" id="390850"/>
    <lineage>
        <taxon>Eukaryota</taxon>
        <taxon>Metazoa</taxon>
        <taxon>Ecdysozoa</taxon>
        <taxon>Nematoda</taxon>
        <taxon>Chromadorea</taxon>
        <taxon>Rhabditida</taxon>
        <taxon>Tylenchina</taxon>
        <taxon>Tylenchomorpha</taxon>
        <taxon>Tylenchoidea</taxon>
        <taxon>Meloidogynidae</taxon>
        <taxon>Meloidogyninae</taxon>
        <taxon>Meloidogyne</taxon>
    </lineage>
</organism>
<evidence type="ECO:0000313" key="2">
    <source>
        <dbReference type="Proteomes" id="UP000580250"/>
    </source>
</evidence>
<proteinExistence type="predicted"/>